<evidence type="ECO:0000256" key="3">
    <source>
        <dbReference type="ARBA" id="ARBA00022786"/>
    </source>
</evidence>
<evidence type="ECO:0000256" key="5">
    <source>
        <dbReference type="ARBA" id="ARBA00022807"/>
    </source>
</evidence>
<dbReference type="Proteomes" id="UP001642484">
    <property type="component" value="Unassembled WGS sequence"/>
</dbReference>
<evidence type="ECO:0000256" key="2">
    <source>
        <dbReference type="ARBA" id="ARBA00022670"/>
    </source>
</evidence>
<dbReference type="EMBL" id="CAXAMN010007147">
    <property type="protein sequence ID" value="CAK9020597.1"/>
    <property type="molecule type" value="Genomic_DNA"/>
</dbReference>
<keyword evidence="3 6" id="KW-0833">Ubl conjugation pathway</keyword>
<evidence type="ECO:0000259" key="9">
    <source>
        <dbReference type="Pfam" id="PF21403"/>
    </source>
</evidence>
<keyword evidence="6" id="KW-0963">Cytoplasm</keyword>
<sequence length="380" mass="42064">MDFRLKGPKGQATLRKVPPERPLEEFLQEISDASGVPVPCLSLRVGFPPQPLQLRLGSAADTATGHGDWASTERAGARDRAPEESARGAATLAALGLKTGESIVVQHVEPVEAQGTVLKRSGGIGTGRIIAADNSCLFNAFGYVQEKLRDKAPSYRQLVAQRIKEDPERFSEAFLAKPNEEYCSWILKDQSWGGAIELSILAEHFQCEIAAYDKFCVLPCLNESNSYGFDPSRWIRWPERPMATNGARVQNRIELAVAPKIAPRFTCRDCRSFEAAVRDICTKRRDLHGEGQGYRTRCMLIYDGIHYDALALAKDPQAPEAEDVTVFPAGGVAEVVDLKARALVEEQHQQRQFTDTGSFSLRCIDCQKGLKGEKETERRT</sequence>
<dbReference type="InterPro" id="IPR048857">
    <property type="entry name" value="OTU1_Ubl"/>
</dbReference>
<dbReference type="Gene3D" id="3.10.20.90">
    <property type="entry name" value="Phosphatidylinositol 3-kinase Catalytic Subunit, Chain A, domain 1"/>
    <property type="match status" value="1"/>
</dbReference>
<proteinExistence type="predicted"/>
<dbReference type="InterPro" id="IPR003323">
    <property type="entry name" value="OTU_dom"/>
</dbReference>
<dbReference type="Gene3D" id="3.90.70.80">
    <property type="match status" value="2"/>
</dbReference>
<evidence type="ECO:0000256" key="7">
    <source>
        <dbReference type="SAM" id="MobiDB-lite"/>
    </source>
</evidence>
<protein>
    <recommendedName>
        <fullName evidence="6">Ubiquitin thioesterase OTU</fullName>
        <ecNumber evidence="6">3.4.19.12</ecNumber>
    </recommendedName>
</protein>
<gene>
    <name evidence="10" type="ORF">CCMP2556_LOCUS14117</name>
</gene>
<comment type="catalytic activity">
    <reaction evidence="1 6">
        <text>Thiol-dependent hydrolysis of ester, thioester, amide, peptide and isopeptide bonds formed by the C-terminal Gly of ubiquitin (a 76-residue protein attached to proteins as an intracellular targeting signal).</text>
        <dbReference type="EC" id="3.4.19.12"/>
    </reaction>
</comment>
<comment type="function">
    <text evidence="6">Hydrolase that can remove conjugated ubiquitin from proteins and may therefore play an important regulatory role at the level of protein turnover by preventing degradation.</text>
</comment>
<comment type="caution">
    <text evidence="10">The sequence shown here is derived from an EMBL/GenBank/DDBJ whole genome shotgun (WGS) entry which is preliminary data.</text>
</comment>
<dbReference type="EC" id="3.4.19.12" evidence="6"/>
<evidence type="ECO:0000313" key="11">
    <source>
        <dbReference type="Proteomes" id="UP001642484"/>
    </source>
</evidence>
<dbReference type="PANTHER" id="PTHR13312">
    <property type="entry name" value="HIV-INDUCED PROTEIN-7-LIKE PROTEASE"/>
    <property type="match status" value="1"/>
</dbReference>
<evidence type="ECO:0000259" key="8">
    <source>
        <dbReference type="Pfam" id="PF02338"/>
    </source>
</evidence>
<feature type="domain" description="OTU" evidence="8">
    <location>
        <begin position="134"/>
        <end position="239"/>
    </location>
</feature>
<dbReference type="Pfam" id="PF21403">
    <property type="entry name" value="OTU1_UBXL"/>
    <property type="match status" value="1"/>
</dbReference>
<feature type="domain" description="OTU1 Ubl" evidence="9">
    <location>
        <begin position="1"/>
        <end position="52"/>
    </location>
</feature>
<reference evidence="10 11" key="1">
    <citation type="submission" date="2024-02" db="EMBL/GenBank/DDBJ databases">
        <authorList>
            <person name="Chen Y."/>
            <person name="Shah S."/>
            <person name="Dougan E. K."/>
            <person name="Thang M."/>
            <person name="Chan C."/>
        </authorList>
    </citation>
    <scope>NUCLEOTIDE SEQUENCE [LARGE SCALE GENOMIC DNA]</scope>
</reference>
<accession>A0ABP0K206</accession>
<evidence type="ECO:0000256" key="6">
    <source>
        <dbReference type="RuleBase" id="RU367104"/>
    </source>
</evidence>
<keyword evidence="11" id="KW-1185">Reference proteome</keyword>
<dbReference type="Pfam" id="PF02338">
    <property type="entry name" value="OTU"/>
    <property type="match status" value="1"/>
</dbReference>
<evidence type="ECO:0000256" key="1">
    <source>
        <dbReference type="ARBA" id="ARBA00000707"/>
    </source>
</evidence>
<evidence type="ECO:0000256" key="4">
    <source>
        <dbReference type="ARBA" id="ARBA00022801"/>
    </source>
</evidence>
<organism evidence="10 11">
    <name type="scientific">Durusdinium trenchii</name>
    <dbReference type="NCBI Taxonomy" id="1381693"/>
    <lineage>
        <taxon>Eukaryota</taxon>
        <taxon>Sar</taxon>
        <taxon>Alveolata</taxon>
        <taxon>Dinophyceae</taxon>
        <taxon>Suessiales</taxon>
        <taxon>Symbiodiniaceae</taxon>
        <taxon>Durusdinium</taxon>
    </lineage>
</organism>
<name>A0ABP0K206_9DINO</name>
<keyword evidence="4 6" id="KW-0378">Hydrolase</keyword>
<dbReference type="PANTHER" id="PTHR13312:SF0">
    <property type="entry name" value="UBIQUITIN THIOESTERASE OTU1"/>
    <property type="match status" value="1"/>
</dbReference>
<feature type="region of interest" description="Disordered" evidence="7">
    <location>
        <begin position="59"/>
        <end position="85"/>
    </location>
</feature>
<comment type="subcellular location">
    <subcellularLocation>
        <location evidence="6">Cytoplasm</location>
    </subcellularLocation>
</comment>
<dbReference type="SUPFAM" id="SSF54001">
    <property type="entry name" value="Cysteine proteinases"/>
    <property type="match status" value="1"/>
</dbReference>
<feature type="compositionally biased region" description="Basic and acidic residues" evidence="7">
    <location>
        <begin position="75"/>
        <end position="85"/>
    </location>
</feature>
<keyword evidence="2" id="KW-0645">Protease</keyword>
<evidence type="ECO:0000313" key="10">
    <source>
        <dbReference type="EMBL" id="CAK9020597.1"/>
    </source>
</evidence>
<keyword evidence="5 6" id="KW-0788">Thiol protease</keyword>
<dbReference type="InterPro" id="IPR038765">
    <property type="entry name" value="Papain-like_cys_pep_sf"/>
</dbReference>